<dbReference type="AlphaFoldDB" id="A0A4R8MDM5"/>
<dbReference type="PANTHER" id="PTHR14969:SF13">
    <property type="entry name" value="AT30094P"/>
    <property type="match status" value="1"/>
</dbReference>
<reference evidence="3 4" key="1">
    <citation type="submission" date="2019-03" db="EMBL/GenBank/DDBJ databases">
        <title>Genomic Encyclopedia of Type Strains, Phase III (KMG-III): the genomes of soil and plant-associated and newly described type strains.</title>
        <authorList>
            <person name="Whitman W."/>
        </authorList>
    </citation>
    <scope>NUCLEOTIDE SEQUENCE [LARGE SCALE GENOMIC DNA]</scope>
    <source>
        <strain evidence="3 4">CECT 8301</strain>
    </source>
</reference>
<feature type="transmembrane region" description="Helical" evidence="1">
    <location>
        <begin position="27"/>
        <end position="49"/>
    </location>
</feature>
<evidence type="ECO:0000259" key="2">
    <source>
        <dbReference type="SMART" id="SM00014"/>
    </source>
</evidence>
<gene>
    <name evidence="3" type="ORF">DFQ06_0815</name>
</gene>
<feature type="transmembrane region" description="Helical" evidence="1">
    <location>
        <begin position="135"/>
        <end position="153"/>
    </location>
</feature>
<evidence type="ECO:0000313" key="4">
    <source>
        <dbReference type="Proteomes" id="UP000294824"/>
    </source>
</evidence>
<keyword evidence="1" id="KW-0812">Transmembrane</keyword>
<dbReference type="InterPro" id="IPR000326">
    <property type="entry name" value="PAP2/HPO"/>
</dbReference>
<dbReference type="InterPro" id="IPR036938">
    <property type="entry name" value="PAP2/HPO_sf"/>
</dbReference>
<sequence length="190" mass="21605">MIDQLLKNDTELFVFLNNLGSEPWDGLWLAITDKLTFIPLYAVLLYLLYKKFGLKSLLIFVVVIALMVTFTDQITNVFKRGFQRPRPCGAADLVDRVRFIAVRCGKYGFFSGHASNTMAAAVFAGLTLRPFYKNLIYIMVSWSLIVAFSRIYVGVHYPLDILCGLTFGAISGVLFYKIAKYLLKRFVKTE</sequence>
<evidence type="ECO:0000256" key="1">
    <source>
        <dbReference type="SAM" id="Phobius"/>
    </source>
</evidence>
<dbReference type="CDD" id="cd03395">
    <property type="entry name" value="PAP2_like_4"/>
    <property type="match status" value="1"/>
</dbReference>
<keyword evidence="4" id="KW-1185">Reference proteome</keyword>
<comment type="caution">
    <text evidence="3">The sequence shown here is derived from an EMBL/GenBank/DDBJ whole genome shotgun (WGS) entry which is preliminary data.</text>
</comment>
<accession>A0A4R8MDM5</accession>
<proteinExistence type="predicted"/>
<dbReference type="Pfam" id="PF01569">
    <property type="entry name" value="PAP2"/>
    <property type="match status" value="1"/>
</dbReference>
<dbReference type="GO" id="GO:0042392">
    <property type="term" value="F:sphingosine-1-phosphate phosphatase activity"/>
    <property type="evidence" value="ECO:0007669"/>
    <property type="project" value="TreeGrafter"/>
</dbReference>
<organism evidence="3 4">
    <name type="scientific">Algibacter lectus</name>
    <dbReference type="NCBI Taxonomy" id="221126"/>
    <lineage>
        <taxon>Bacteria</taxon>
        <taxon>Pseudomonadati</taxon>
        <taxon>Bacteroidota</taxon>
        <taxon>Flavobacteriia</taxon>
        <taxon>Flavobacteriales</taxon>
        <taxon>Flavobacteriaceae</taxon>
        <taxon>Algibacter</taxon>
    </lineage>
</organism>
<evidence type="ECO:0000313" key="3">
    <source>
        <dbReference type="EMBL" id="TDY63919.1"/>
    </source>
</evidence>
<dbReference type="SMART" id="SM00014">
    <property type="entry name" value="acidPPc"/>
    <property type="match status" value="1"/>
</dbReference>
<dbReference type="EMBL" id="SORL01000007">
    <property type="protein sequence ID" value="TDY63919.1"/>
    <property type="molecule type" value="Genomic_DNA"/>
</dbReference>
<keyword evidence="1" id="KW-0472">Membrane</keyword>
<dbReference type="PANTHER" id="PTHR14969">
    <property type="entry name" value="SPHINGOSINE-1-PHOSPHATE PHOSPHOHYDROLASE"/>
    <property type="match status" value="1"/>
</dbReference>
<feature type="transmembrane region" description="Helical" evidence="1">
    <location>
        <begin position="107"/>
        <end position="128"/>
    </location>
</feature>
<name>A0A4R8MDM5_9FLAO</name>
<dbReference type="SUPFAM" id="SSF48317">
    <property type="entry name" value="Acid phosphatase/Vanadium-dependent haloperoxidase"/>
    <property type="match status" value="1"/>
</dbReference>
<feature type="transmembrane region" description="Helical" evidence="1">
    <location>
        <begin position="56"/>
        <end position="75"/>
    </location>
</feature>
<dbReference type="Gene3D" id="1.20.144.10">
    <property type="entry name" value="Phosphatidic acid phosphatase type 2/haloperoxidase"/>
    <property type="match status" value="2"/>
</dbReference>
<feature type="domain" description="Phosphatidic acid phosphatase type 2/haloperoxidase" evidence="2">
    <location>
        <begin position="60"/>
        <end position="176"/>
    </location>
</feature>
<protein>
    <submittedName>
        <fullName evidence="3">Undecaprenyl-diphosphatase</fullName>
    </submittedName>
</protein>
<feature type="transmembrane region" description="Helical" evidence="1">
    <location>
        <begin position="159"/>
        <end position="179"/>
    </location>
</feature>
<keyword evidence="1" id="KW-1133">Transmembrane helix</keyword>
<dbReference type="RefSeq" id="WP_133966112.1">
    <property type="nucleotide sequence ID" value="NZ_CANLRM010000001.1"/>
</dbReference>
<dbReference type="Proteomes" id="UP000294824">
    <property type="component" value="Unassembled WGS sequence"/>
</dbReference>